<gene>
    <name evidence="2" type="ORF">C8046_17760</name>
</gene>
<feature type="transmembrane region" description="Helical" evidence="1">
    <location>
        <begin position="115"/>
        <end position="133"/>
    </location>
</feature>
<keyword evidence="1" id="KW-0812">Transmembrane</keyword>
<sequence>MYGPSGGPPARGSSTIINTMSDPMLHTGSPAASLRPLTTLVGTLALLGSFVALGWRWSQDASVALDLLSTCPVGSDPACPVQPTIRQALLDPLLLAAGMFALSVGALVDSRHRPLTGLLLAVGAVVLGVLVVTG</sequence>
<evidence type="ECO:0000256" key="1">
    <source>
        <dbReference type="SAM" id="Phobius"/>
    </source>
</evidence>
<accession>A0A2U1ZZ57</accession>
<reference evidence="2 3" key="1">
    <citation type="submission" date="2018-03" db="EMBL/GenBank/DDBJ databases">
        <title>Genome assembly of novel Miniimonas species PCH200.</title>
        <authorList>
            <person name="Thakur V."/>
            <person name="Kumar V."/>
            <person name="Singh D."/>
        </authorList>
    </citation>
    <scope>NUCLEOTIDE SEQUENCE [LARGE SCALE GENOMIC DNA]</scope>
    <source>
        <strain evidence="2 3">PCH200</strain>
    </source>
</reference>
<proteinExistence type="predicted"/>
<protein>
    <recommendedName>
        <fullName evidence="4">Vitamin K epoxide reductase domain-containing protein</fullName>
    </recommendedName>
</protein>
<evidence type="ECO:0000313" key="3">
    <source>
        <dbReference type="Proteomes" id="UP000245166"/>
    </source>
</evidence>
<dbReference type="Proteomes" id="UP000245166">
    <property type="component" value="Unassembled WGS sequence"/>
</dbReference>
<dbReference type="EMBL" id="PYHR01000002">
    <property type="protein sequence ID" value="PWD52213.1"/>
    <property type="molecule type" value="Genomic_DNA"/>
</dbReference>
<feature type="transmembrane region" description="Helical" evidence="1">
    <location>
        <begin position="37"/>
        <end position="57"/>
    </location>
</feature>
<evidence type="ECO:0000313" key="2">
    <source>
        <dbReference type="EMBL" id="PWD52213.1"/>
    </source>
</evidence>
<keyword evidence="3" id="KW-1185">Reference proteome</keyword>
<keyword evidence="1" id="KW-1133">Transmembrane helix</keyword>
<comment type="caution">
    <text evidence="2">The sequence shown here is derived from an EMBL/GenBank/DDBJ whole genome shotgun (WGS) entry which is preliminary data.</text>
</comment>
<organism evidence="2 3">
    <name type="scientific">Serinibacter arcticus</name>
    <dbReference type="NCBI Taxonomy" id="1655435"/>
    <lineage>
        <taxon>Bacteria</taxon>
        <taxon>Bacillati</taxon>
        <taxon>Actinomycetota</taxon>
        <taxon>Actinomycetes</taxon>
        <taxon>Micrococcales</taxon>
        <taxon>Beutenbergiaceae</taxon>
        <taxon>Serinibacter</taxon>
    </lineage>
</organism>
<dbReference type="AlphaFoldDB" id="A0A2U1ZZ57"/>
<evidence type="ECO:0008006" key="4">
    <source>
        <dbReference type="Google" id="ProtNLM"/>
    </source>
</evidence>
<keyword evidence="1" id="KW-0472">Membrane</keyword>
<name>A0A2U1ZZ57_9MICO</name>